<gene>
    <name evidence="2" type="ORF">E2C01_013855</name>
</gene>
<protein>
    <submittedName>
        <fullName evidence="2">Uncharacterized protein</fullName>
    </submittedName>
</protein>
<dbReference type="Proteomes" id="UP000324222">
    <property type="component" value="Unassembled WGS sequence"/>
</dbReference>
<reference evidence="2 3" key="1">
    <citation type="submission" date="2019-05" db="EMBL/GenBank/DDBJ databases">
        <title>Another draft genome of Portunus trituberculatus and its Hox gene families provides insights of decapod evolution.</title>
        <authorList>
            <person name="Jeong J.-H."/>
            <person name="Song I."/>
            <person name="Kim S."/>
            <person name="Choi T."/>
            <person name="Kim D."/>
            <person name="Ryu S."/>
            <person name="Kim W."/>
        </authorList>
    </citation>
    <scope>NUCLEOTIDE SEQUENCE [LARGE SCALE GENOMIC DNA]</scope>
    <source>
        <tissue evidence="2">Muscle</tissue>
    </source>
</reference>
<dbReference type="AlphaFoldDB" id="A0A5B7DHB5"/>
<evidence type="ECO:0000256" key="1">
    <source>
        <dbReference type="SAM" id="MobiDB-lite"/>
    </source>
</evidence>
<feature type="compositionally biased region" description="Polar residues" evidence="1">
    <location>
        <begin position="52"/>
        <end position="63"/>
    </location>
</feature>
<sequence>MKLASLWRASLKIGGFSEKDWPNTHTLKLSPASASWNNTLNIVGPGPDAGQSARTDSGWTRQTSPGIGAQRLGELWLVQMVNSTSSPVPLLARQREQCCLLWPYHTVICPDTTTHTDKVRLLLHVSLSSLTPSNTPSPFSLPCLYHPFLFLLLLASLTLSSSTQLPSLLFL</sequence>
<organism evidence="2 3">
    <name type="scientific">Portunus trituberculatus</name>
    <name type="common">Swimming crab</name>
    <name type="synonym">Neptunus trituberculatus</name>
    <dbReference type="NCBI Taxonomy" id="210409"/>
    <lineage>
        <taxon>Eukaryota</taxon>
        <taxon>Metazoa</taxon>
        <taxon>Ecdysozoa</taxon>
        <taxon>Arthropoda</taxon>
        <taxon>Crustacea</taxon>
        <taxon>Multicrustacea</taxon>
        <taxon>Malacostraca</taxon>
        <taxon>Eumalacostraca</taxon>
        <taxon>Eucarida</taxon>
        <taxon>Decapoda</taxon>
        <taxon>Pleocyemata</taxon>
        <taxon>Brachyura</taxon>
        <taxon>Eubrachyura</taxon>
        <taxon>Portunoidea</taxon>
        <taxon>Portunidae</taxon>
        <taxon>Portuninae</taxon>
        <taxon>Portunus</taxon>
    </lineage>
</organism>
<feature type="region of interest" description="Disordered" evidence="1">
    <location>
        <begin position="40"/>
        <end position="63"/>
    </location>
</feature>
<keyword evidence="3" id="KW-1185">Reference proteome</keyword>
<dbReference type="EMBL" id="VSRR010000921">
    <property type="protein sequence ID" value="MPC20892.1"/>
    <property type="molecule type" value="Genomic_DNA"/>
</dbReference>
<name>A0A5B7DHB5_PORTR</name>
<evidence type="ECO:0000313" key="3">
    <source>
        <dbReference type="Proteomes" id="UP000324222"/>
    </source>
</evidence>
<evidence type="ECO:0000313" key="2">
    <source>
        <dbReference type="EMBL" id="MPC20892.1"/>
    </source>
</evidence>
<accession>A0A5B7DHB5</accession>
<comment type="caution">
    <text evidence="2">The sequence shown here is derived from an EMBL/GenBank/DDBJ whole genome shotgun (WGS) entry which is preliminary data.</text>
</comment>
<proteinExistence type="predicted"/>